<dbReference type="InterPro" id="IPR013249">
    <property type="entry name" value="RNA_pol_sigma70_r4_t2"/>
</dbReference>
<dbReference type="InterPro" id="IPR039425">
    <property type="entry name" value="RNA_pol_sigma-70-like"/>
</dbReference>
<evidence type="ECO:0000313" key="8">
    <source>
        <dbReference type="Proteomes" id="UP000245212"/>
    </source>
</evidence>
<keyword evidence="3" id="KW-0731">Sigma factor</keyword>
<reference evidence="8" key="1">
    <citation type="submission" date="2018-05" db="EMBL/GenBank/DDBJ databases">
        <authorList>
            <person name="Li Y."/>
        </authorList>
    </citation>
    <scope>NUCLEOTIDE SEQUENCE [LARGE SCALE GENOMIC DNA]</scope>
    <source>
        <strain evidence="8">3d-2-2</strain>
    </source>
</reference>
<evidence type="ECO:0000256" key="1">
    <source>
        <dbReference type="ARBA" id="ARBA00010641"/>
    </source>
</evidence>
<dbReference type="Gene3D" id="1.10.1740.10">
    <property type="match status" value="1"/>
</dbReference>
<dbReference type="AlphaFoldDB" id="A0A2V1JX47"/>
<evidence type="ECO:0000259" key="6">
    <source>
        <dbReference type="Pfam" id="PF08281"/>
    </source>
</evidence>
<dbReference type="GO" id="GO:0016987">
    <property type="term" value="F:sigma factor activity"/>
    <property type="evidence" value="ECO:0007669"/>
    <property type="project" value="UniProtKB-KW"/>
</dbReference>
<dbReference type="NCBIfam" id="TIGR02937">
    <property type="entry name" value="sigma70-ECF"/>
    <property type="match status" value="1"/>
</dbReference>
<keyword evidence="4" id="KW-0804">Transcription</keyword>
<comment type="similarity">
    <text evidence="1">Belongs to the sigma-70 factor family. ECF subfamily.</text>
</comment>
<dbReference type="Proteomes" id="UP000245212">
    <property type="component" value="Unassembled WGS sequence"/>
</dbReference>
<evidence type="ECO:0000313" key="7">
    <source>
        <dbReference type="EMBL" id="PWF21473.1"/>
    </source>
</evidence>
<dbReference type="GO" id="GO:0003677">
    <property type="term" value="F:DNA binding"/>
    <property type="evidence" value="ECO:0007669"/>
    <property type="project" value="InterPro"/>
</dbReference>
<evidence type="ECO:0000256" key="2">
    <source>
        <dbReference type="ARBA" id="ARBA00023015"/>
    </source>
</evidence>
<dbReference type="InterPro" id="IPR014284">
    <property type="entry name" value="RNA_pol_sigma-70_dom"/>
</dbReference>
<dbReference type="InterPro" id="IPR007627">
    <property type="entry name" value="RNA_pol_sigma70_r2"/>
</dbReference>
<comment type="caution">
    <text evidence="7">The sequence shown here is derived from an EMBL/GenBank/DDBJ whole genome shotgun (WGS) entry which is preliminary data.</text>
</comment>
<gene>
    <name evidence="7" type="ORF">DD235_14485</name>
</gene>
<dbReference type="InterPro" id="IPR013325">
    <property type="entry name" value="RNA_pol_sigma_r2"/>
</dbReference>
<dbReference type="SUPFAM" id="SSF88946">
    <property type="entry name" value="Sigma2 domain of RNA polymerase sigma factors"/>
    <property type="match status" value="1"/>
</dbReference>
<dbReference type="InterPro" id="IPR036388">
    <property type="entry name" value="WH-like_DNA-bd_sf"/>
</dbReference>
<dbReference type="EMBL" id="QETA01000007">
    <property type="protein sequence ID" value="PWF21473.1"/>
    <property type="molecule type" value="Genomic_DNA"/>
</dbReference>
<evidence type="ECO:0000256" key="4">
    <source>
        <dbReference type="ARBA" id="ARBA00023163"/>
    </source>
</evidence>
<proteinExistence type="inferred from homology"/>
<dbReference type="PANTHER" id="PTHR43133">
    <property type="entry name" value="RNA POLYMERASE ECF-TYPE SIGMA FACTO"/>
    <property type="match status" value="1"/>
</dbReference>
<dbReference type="SUPFAM" id="SSF88659">
    <property type="entry name" value="Sigma3 and sigma4 domains of RNA polymerase sigma factors"/>
    <property type="match status" value="1"/>
</dbReference>
<name>A0A2V1JX47_9BURK</name>
<keyword evidence="8" id="KW-1185">Reference proteome</keyword>
<evidence type="ECO:0000259" key="5">
    <source>
        <dbReference type="Pfam" id="PF04542"/>
    </source>
</evidence>
<accession>A0A2V1JX47</accession>
<feature type="domain" description="RNA polymerase sigma factor 70 region 4 type 2" evidence="6">
    <location>
        <begin position="117"/>
        <end position="165"/>
    </location>
</feature>
<dbReference type="Pfam" id="PF04542">
    <property type="entry name" value="Sigma70_r2"/>
    <property type="match status" value="1"/>
</dbReference>
<sequence length="171" mass="19317">MLSPKPDIAPDTVSALYRQHHGWLVQFLRRRLSGDHQHALDLAHDTFERVMRTGIAKVPVEPRGYLATIAQRLTIDQFRRHTLEQAYLDSLACQPETLAPSPETTALMLEALAAVCTMLDAMPSRMRRIFMLAQIDGASYQDIAAQLEISVNIVQKDMLKAWQHCYAAIYG</sequence>
<keyword evidence="2" id="KW-0805">Transcription regulation</keyword>
<dbReference type="Pfam" id="PF08281">
    <property type="entry name" value="Sigma70_r4_2"/>
    <property type="match status" value="1"/>
</dbReference>
<dbReference type="RefSeq" id="WP_109062817.1">
    <property type="nucleotide sequence ID" value="NZ_QETA01000007.1"/>
</dbReference>
<evidence type="ECO:0000256" key="3">
    <source>
        <dbReference type="ARBA" id="ARBA00023082"/>
    </source>
</evidence>
<protein>
    <submittedName>
        <fullName evidence="7">RNA polymerase subunit sigma</fullName>
    </submittedName>
</protein>
<dbReference type="PANTHER" id="PTHR43133:SF63">
    <property type="entry name" value="RNA POLYMERASE SIGMA FACTOR FECI-RELATED"/>
    <property type="match status" value="1"/>
</dbReference>
<dbReference type="Gene3D" id="1.10.10.10">
    <property type="entry name" value="Winged helix-like DNA-binding domain superfamily/Winged helix DNA-binding domain"/>
    <property type="match status" value="1"/>
</dbReference>
<dbReference type="InterPro" id="IPR013324">
    <property type="entry name" value="RNA_pol_sigma_r3/r4-like"/>
</dbReference>
<dbReference type="GO" id="GO:0006352">
    <property type="term" value="P:DNA-templated transcription initiation"/>
    <property type="evidence" value="ECO:0007669"/>
    <property type="project" value="InterPro"/>
</dbReference>
<feature type="domain" description="RNA polymerase sigma-70 region 2" evidence="5">
    <location>
        <begin position="16"/>
        <end position="82"/>
    </location>
</feature>
<organism evidence="7 8">
    <name type="scientific">Corticimicrobacter populi</name>
    <dbReference type="NCBI Taxonomy" id="2175229"/>
    <lineage>
        <taxon>Bacteria</taxon>
        <taxon>Pseudomonadati</taxon>
        <taxon>Pseudomonadota</taxon>
        <taxon>Betaproteobacteria</taxon>
        <taxon>Burkholderiales</taxon>
        <taxon>Alcaligenaceae</taxon>
        <taxon>Corticimicrobacter</taxon>
    </lineage>
</organism>